<keyword evidence="2" id="KW-1185">Reference proteome</keyword>
<dbReference type="Pfam" id="PF02330">
    <property type="entry name" value="MAM33"/>
    <property type="match status" value="1"/>
</dbReference>
<reference evidence="1 2" key="1">
    <citation type="submission" date="2024-11" db="EMBL/GenBank/DDBJ databases">
        <title>A near-complete genome assembly of Cinchona calisaya.</title>
        <authorList>
            <person name="Lian D.C."/>
            <person name="Zhao X.W."/>
            <person name="Wei L."/>
        </authorList>
    </citation>
    <scope>NUCLEOTIDE SEQUENCE [LARGE SCALE GENOMIC DNA]</scope>
    <source>
        <tissue evidence="1">Nenye</tissue>
    </source>
</reference>
<dbReference type="Gene3D" id="3.10.280.10">
    <property type="entry name" value="Mitochondrial glycoprotein"/>
    <property type="match status" value="1"/>
</dbReference>
<dbReference type="PANTHER" id="PTHR10826:SF36">
    <property type="entry name" value="OS08G0439900 PROTEIN"/>
    <property type="match status" value="1"/>
</dbReference>
<name>A0ABD3AEJ5_9GENT</name>
<dbReference type="FunFam" id="3.10.280.10:FF:000003">
    <property type="entry name" value="Mitochondrial glycoprotein"/>
    <property type="match status" value="1"/>
</dbReference>
<evidence type="ECO:0000313" key="1">
    <source>
        <dbReference type="EMBL" id="KAL3528955.1"/>
    </source>
</evidence>
<dbReference type="InterPro" id="IPR003428">
    <property type="entry name" value="MAM33"/>
</dbReference>
<dbReference type="EMBL" id="JBJUIK010000004">
    <property type="protein sequence ID" value="KAL3528955.1"/>
    <property type="molecule type" value="Genomic_DNA"/>
</dbReference>
<sequence>MELRKALLKPPIPTLTLQNTKNLTHTEKMAHRLAVRPLRRTMTRLLLLQQAKPISVQNPPNSSRNYISDMRKEAFEENILRLLRNHIQYELDYFPPSQLIPEFNSFMVDERPGEQWITLKKKFGETEEISVDVTMFDASVPAKKPGGVVTGDDVQLHITMIVSVCKGEGGDVLEFICSAWPDTIEIRKVFTHGHERVKKLPYIGPEFKELDDKLKDSLYDFLEIRGINDDLAVFLHNYMKNKDKTEFIRWMGTVKSFMEKKPNK</sequence>
<evidence type="ECO:0000313" key="2">
    <source>
        <dbReference type="Proteomes" id="UP001630127"/>
    </source>
</evidence>
<protein>
    <recommendedName>
        <fullName evidence="3">Mitochondrial glycoprotein</fullName>
    </recommendedName>
</protein>
<dbReference type="SUPFAM" id="SSF54529">
    <property type="entry name" value="Mitochondrial glycoprotein MAM33-like"/>
    <property type="match status" value="1"/>
</dbReference>
<proteinExistence type="predicted"/>
<dbReference type="Proteomes" id="UP001630127">
    <property type="component" value="Unassembled WGS sequence"/>
</dbReference>
<dbReference type="InterPro" id="IPR036561">
    <property type="entry name" value="MAM33_sf"/>
</dbReference>
<gene>
    <name evidence="1" type="ORF">ACH5RR_008277</name>
</gene>
<dbReference type="PANTHER" id="PTHR10826">
    <property type="entry name" value="COMPLEMENT COMPONENT 1"/>
    <property type="match status" value="1"/>
</dbReference>
<organism evidence="1 2">
    <name type="scientific">Cinchona calisaya</name>
    <dbReference type="NCBI Taxonomy" id="153742"/>
    <lineage>
        <taxon>Eukaryota</taxon>
        <taxon>Viridiplantae</taxon>
        <taxon>Streptophyta</taxon>
        <taxon>Embryophyta</taxon>
        <taxon>Tracheophyta</taxon>
        <taxon>Spermatophyta</taxon>
        <taxon>Magnoliopsida</taxon>
        <taxon>eudicotyledons</taxon>
        <taxon>Gunneridae</taxon>
        <taxon>Pentapetalae</taxon>
        <taxon>asterids</taxon>
        <taxon>lamiids</taxon>
        <taxon>Gentianales</taxon>
        <taxon>Rubiaceae</taxon>
        <taxon>Cinchonoideae</taxon>
        <taxon>Cinchoneae</taxon>
        <taxon>Cinchona</taxon>
    </lineage>
</organism>
<accession>A0ABD3AEJ5</accession>
<comment type="caution">
    <text evidence="1">The sequence shown here is derived from an EMBL/GenBank/DDBJ whole genome shotgun (WGS) entry which is preliminary data.</text>
</comment>
<evidence type="ECO:0008006" key="3">
    <source>
        <dbReference type="Google" id="ProtNLM"/>
    </source>
</evidence>
<dbReference type="AlphaFoldDB" id="A0ABD3AEJ5"/>